<reference evidence="2" key="1">
    <citation type="submission" date="2020-06" db="EMBL/GenBank/DDBJ databases">
        <title>Novel chitinolytic bacterium.</title>
        <authorList>
            <person name="Ungkulpasvich U."/>
            <person name="Kosugi A."/>
            <person name="Uke A."/>
        </authorList>
    </citation>
    <scope>NUCLEOTIDE SEQUENCE</scope>
    <source>
        <strain evidence="2">UUS1-1</strain>
    </source>
</reference>
<organism evidence="2 3">
    <name type="scientific">Capillibacterium thermochitinicola</name>
    <dbReference type="NCBI Taxonomy" id="2699427"/>
    <lineage>
        <taxon>Bacteria</taxon>
        <taxon>Bacillati</taxon>
        <taxon>Bacillota</taxon>
        <taxon>Capillibacterium</taxon>
    </lineage>
</organism>
<dbReference type="InterPro" id="IPR025877">
    <property type="entry name" value="MobA-like_NTP_Trfase"/>
</dbReference>
<dbReference type="GO" id="GO:0016779">
    <property type="term" value="F:nucleotidyltransferase activity"/>
    <property type="evidence" value="ECO:0007669"/>
    <property type="project" value="UniProtKB-ARBA"/>
</dbReference>
<sequence length="249" mass="27497">MEAIVLGGGRNTGALKSVDPTPYEAGIRINNRPMVEYVIEVLAGMEEINRILAVVPPGIVPAQKWTKVQIITPGESMIDSLIRAGQHTQTDDHVLVVASDIPFITQEAIRDFIDRCRRRPADVYYSFVPKAAVLAKYPSTKRTYVRLKEGVVTGGNIFLVRPKILLDLRDRIEQAFALRKQPLKLCRLLGIRFMVKLIAGQLGIEEIEARVGAIFNVKGAGIRSLYPEIGVDVDKPSDLSLARTLLGKG</sequence>
<dbReference type="Pfam" id="PF12804">
    <property type="entry name" value="NTP_transf_3"/>
    <property type="match status" value="1"/>
</dbReference>
<evidence type="ECO:0000259" key="1">
    <source>
        <dbReference type="Pfam" id="PF12804"/>
    </source>
</evidence>
<dbReference type="EMBL" id="JAAKDE010000019">
    <property type="protein sequence ID" value="MBA2133700.1"/>
    <property type="molecule type" value="Genomic_DNA"/>
</dbReference>
<comment type="caution">
    <text evidence="2">The sequence shown here is derived from an EMBL/GenBank/DDBJ whole genome shotgun (WGS) entry which is preliminary data.</text>
</comment>
<name>A0A8J6LJE8_9FIRM</name>
<proteinExistence type="predicted"/>
<accession>A0A8J6LJE8</accession>
<evidence type="ECO:0000313" key="3">
    <source>
        <dbReference type="Proteomes" id="UP000657177"/>
    </source>
</evidence>
<dbReference type="RefSeq" id="WP_181340170.1">
    <property type="nucleotide sequence ID" value="NZ_JAAKDE010000019.1"/>
</dbReference>
<gene>
    <name evidence="2" type="ORF">G5B42_09155</name>
</gene>
<feature type="domain" description="MobA-like NTP transferase" evidence="1">
    <location>
        <begin position="25"/>
        <end position="126"/>
    </location>
</feature>
<protein>
    <submittedName>
        <fullName evidence="2">NTP transferase domain-containing protein</fullName>
    </submittedName>
</protein>
<dbReference type="SUPFAM" id="SSF53448">
    <property type="entry name" value="Nucleotide-diphospho-sugar transferases"/>
    <property type="match status" value="1"/>
</dbReference>
<keyword evidence="3" id="KW-1185">Reference proteome</keyword>
<dbReference type="Proteomes" id="UP000657177">
    <property type="component" value="Unassembled WGS sequence"/>
</dbReference>
<evidence type="ECO:0000313" key="2">
    <source>
        <dbReference type="EMBL" id="MBA2133700.1"/>
    </source>
</evidence>
<dbReference type="Gene3D" id="3.90.550.10">
    <property type="entry name" value="Spore Coat Polysaccharide Biosynthesis Protein SpsA, Chain A"/>
    <property type="match status" value="1"/>
</dbReference>
<keyword evidence="2" id="KW-0808">Transferase</keyword>
<dbReference type="AlphaFoldDB" id="A0A8J6LJE8"/>
<dbReference type="InterPro" id="IPR029044">
    <property type="entry name" value="Nucleotide-diphossugar_trans"/>
</dbReference>